<proteinExistence type="predicted"/>
<accession>A0ABQ3DA96</accession>
<evidence type="ECO:0000313" key="2">
    <source>
        <dbReference type="Proteomes" id="UP000653644"/>
    </source>
</evidence>
<name>A0ABQ3DA96_9ACTN</name>
<dbReference type="Proteomes" id="UP000653644">
    <property type="component" value="Unassembled WGS sequence"/>
</dbReference>
<reference evidence="2" key="1">
    <citation type="journal article" date="2019" name="Int. J. Syst. Evol. Microbiol.">
        <title>The Global Catalogue of Microorganisms (GCM) 10K type strain sequencing project: providing services to taxonomists for standard genome sequencing and annotation.</title>
        <authorList>
            <consortium name="The Broad Institute Genomics Platform"/>
            <consortium name="The Broad Institute Genome Sequencing Center for Infectious Disease"/>
            <person name="Wu L."/>
            <person name="Ma J."/>
        </authorList>
    </citation>
    <scope>NUCLEOTIDE SEQUENCE [LARGE SCALE GENOMIC DNA]</scope>
    <source>
        <strain evidence="2">JCM 4733</strain>
    </source>
</reference>
<sequence length="93" mass="9275">MVAAAHEGRVVPLALRLRAQAGGAADEDVVAAGHLVHEHRAALKSLEEEPVDGLKVVGCGRGMDEAGADADGAQHAAAAQQGVPVTLPQAAGL</sequence>
<keyword evidence="2" id="KW-1185">Reference proteome</keyword>
<organism evidence="1 2">
    <name type="scientific">Streptomyces canarius</name>
    <dbReference type="NCBI Taxonomy" id="285453"/>
    <lineage>
        <taxon>Bacteria</taxon>
        <taxon>Bacillati</taxon>
        <taxon>Actinomycetota</taxon>
        <taxon>Actinomycetes</taxon>
        <taxon>Kitasatosporales</taxon>
        <taxon>Streptomycetaceae</taxon>
        <taxon>Streptomyces</taxon>
    </lineage>
</organism>
<comment type="caution">
    <text evidence="1">The sequence shown here is derived from an EMBL/GenBank/DDBJ whole genome shotgun (WGS) entry which is preliminary data.</text>
</comment>
<dbReference type="EMBL" id="BMVN01000069">
    <property type="protein sequence ID" value="GHA69311.1"/>
    <property type="molecule type" value="Genomic_DNA"/>
</dbReference>
<protein>
    <submittedName>
        <fullName evidence="1">Uncharacterized protein</fullName>
    </submittedName>
</protein>
<evidence type="ECO:0000313" key="1">
    <source>
        <dbReference type="EMBL" id="GHA69311.1"/>
    </source>
</evidence>
<gene>
    <name evidence="1" type="ORF">GCM10010345_86050</name>
</gene>